<feature type="domain" description="MannoseP isomerase/GMP-like beta-helix" evidence="2">
    <location>
        <begin position="285"/>
        <end position="332"/>
    </location>
</feature>
<dbReference type="GO" id="GO:0009298">
    <property type="term" value="P:GDP-mannose biosynthetic process"/>
    <property type="evidence" value="ECO:0007669"/>
    <property type="project" value="TreeGrafter"/>
</dbReference>
<protein>
    <submittedName>
        <fullName evidence="3">Mannose-1-phosphate guanylyltransferase</fullName>
    </submittedName>
</protein>
<dbReference type="InterPro" id="IPR054566">
    <property type="entry name" value="ManC/GMP-like_b-helix"/>
</dbReference>
<gene>
    <name evidence="3" type="ORF">B7C51_13570</name>
</gene>
<dbReference type="SUPFAM" id="SSF53448">
    <property type="entry name" value="Nucleotide-diphospho-sugar transferases"/>
    <property type="match status" value="1"/>
</dbReference>
<proteinExistence type="predicted"/>
<reference evidence="3 4" key="1">
    <citation type="submission" date="2017-03" db="EMBL/GenBank/DDBJ databases">
        <title>Paenibacillus larvae genome sequencing.</title>
        <authorList>
            <person name="Dingman D.W."/>
        </authorList>
    </citation>
    <scope>NUCLEOTIDE SEQUENCE [LARGE SCALE GENOMIC DNA]</scope>
    <source>
        <strain evidence="3 4">SAG 10367</strain>
    </source>
</reference>
<evidence type="ECO:0000259" key="2">
    <source>
        <dbReference type="Pfam" id="PF22640"/>
    </source>
</evidence>
<dbReference type="CDD" id="cd02509">
    <property type="entry name" value="GDP-M1P_Guanylyltransferase"/>
    <property type="match status" value="1"/>
</dbReference>
<dbReference type="Proteomes" id="UP000192727">
    <property type="component" value="Chromosome"/>
</dbReference>
<sequence length="338" mass="38628">MKVIIMAGGKGTRFWPKSKASKPKQFLALLGKETLIQQTYRRYREFLPEEDLYVVTATCYLPLLLEQLPELHADQIILEPEQRDTAPCIALTALHFLRENCDDVLVTTPSDQYIGDVPKLKEALDKAAEVARQGNLIVTLGVRPTRPETGYGYMEYEEELSYGRAYPVKRFIEKPSFDKAVELLKHSCMLWNSGIFIWKPSTICFYMEQLQPQMWKTLIQSGSSLNEVYPLMPKLSVDYAIMEQADSMFTIPVDFVWDDIGTWSSLPRFHDLDEERNVIQGEVSLLSSTGNIILSDKKTLILGVHDLIVVSTNEGLLVCYKPFEQYIKNVLAENGERE</sequence>
<evidence type="ECO:0000313" key="3">
    <source>
        <dbReference type="EMBL" id="ARF68611.1"/>
    </source>
</evidence>
<evidence type="ECO:0000259" key="1">
    <source>
        <dbReference type="Pfam" id="PF00483"/>
    </source>
</evidence>
<dbReference type="InterPro" id="IPR049577">
    <property type="entry name" value="GMPP_N"/>
</dbReference>
<name>A0A1V0UTX9_9BACL</name>
<dbReference type="EMBL" id="CP020557">
    <property type="protein sequence ID" value="ARF68611.1"/>
    <property type="molecule type" value="Genomic_DNA"/>
</dbReference>
<dbReference type="GO" id="GO:0004475">
    <property type="term" value="F:mannose-1-phosphate guanylyltransferase (GTP) activity"/>
    <property type="evidence" value="ECO:0007669"/>
    <property type="project" value="InterPro"/>
</dbReference>
<organism evidence="3 4">
    <name type="scientific">Paenibacillus larvae subsp. pulvifaciens</name>
    <dbReference type="NCBI Taxonomy" id="1477"/>
    <lineage>
        <taxon>Bacteria</taxon>
        <taxon>Bacillati</taxon>
        <taxon>Bacillota</taxon>
        <taxon>Bacilli</taxon>
        <taxon>Bacillales</taxon>
        <taxon>Paenibacillaceae</taxon>
        <taxon>Paenibacillus</taxon>
    </lineage>
</organism>
<keyword evidence="3" id="KW-0808">Transferase</keyword>
<feature type="domain" description="Nucleotidyl transferase" evidence="1">
    <location>
        <begin position="2"/>
        <end position="272"/>
    </location>
</feature>
<dbReference type="PANTHER" id="PTHR46390:SF1">
    <property type="entry name" value="MANNOSE-1-PHOSPHATE GUANYLYLTRANSFERASE"/>
    <property type="match status" value="1"/>
</dbReference>
<dbReference type="Gene3D" id="3.90.550.10">
    <property type="entry name" value="Spore Coat Polysaccharide Biosynthesis Protein SpsA, Chain A"/>
    <property type="match status" value="1"/>
</dbReference>
<dbReference type="SUPFAM" id="SSF159283">
    <property type="entry name" value="Guanosine diphospho-D-mannose pyrophosphorylase/mannose-6-phosphate isomerase linker domain"/>
    <property type="match status" value="1"/>
</dbReference>
<accession>A0A1V0UTX9</accession>
<dbReference type="Pfam" id="PF22640">
    <property type="entry name" value="ManC_GMP_beta-helix"/>
    <property type="match status" value="1"/>
</dbReference>
<dbReference type="RefSeq" id="WP_083040297.1">
    <property type="nucleotide sequence ID" value="NZ_CP020557.1"/>
</dbReference>
<dbReference type="InterPro" id="IPR029044">
    <property type="entry name" value="Nucleotide-diphossugar_trans"/>
</dbReference>
<evidence type="ECO:0000313" key="4">
    <source>
        <dbReference type="Proteomes" id="UP000192727"/>
    </source>
</evidence>
<dbReference type="InterPro" id="IPR051161">
    <property type="entry name" value="Mannose-6P_isomerase_type2"/>
</dbReference>
<dbReference type="Pfam" id="PF00483">
    <property type="entry name" value="NTP_transferase"/>
    <property type="match status" value="1"/>
</dbReference>
<keyword evidence="3" id="KW-0548">Nucleotidyltransferase</keyword>
<dbReference type="InterPro" id="IPR005835">
    <property type="entry name" value="NTP_transferase_dom"/>
</dbReference>
<dbReference type="AlphaFoldDB" id="A0A1V0UTX9"/>
<dbReference type="PANTHER" id="PTHR46390">
    <property type="entry name" value="MANNOSE-1-PHOSPHATE GUANYLYLTRANSFERASE"/>
    <property type="match status" value="1"/>
</dbReference>